<feature type="region of interest" description="Disordered" evidence="1">
    <location>
        <begin position="1"/>
        <end position="40"/>
    </location>
</feature>
<proteinExistence type="predicted"/>
<dbReference type="InterPro" id="IPR001086">
    <property type="entry name" value="Preph_deHydtase"/>
</dbReference>
<dbReference type="Pfam" id="PF00800">
    <property type="entry name" value="PDT"/>
    <property type="match status" value="1"/>
</dbReference>
<dbReference type="EMBL" id="QXFV01004326">
    <property type="protein sequence ID" value="KAE8970308.1"/>
    <property type="molecule type" value="Genomic_DNA"/>
</dbReference>
<dbReference type="SUPFAM" id="SSF53850">
    <property type="entry name" value="Periplasmic binding protein-like II"/>
    <property type="match status" value="1"/>
</dbReference>
<name>A0A6A3HRH6_9STRA</name>
<evidence type="ECO:0000259" key="2">
    <source>
        <dbReference type="Pfam" id="PF00800"/>
    </source>
</evidence>
<sequence length="228" mass="25257">MTFHELAEDNDPAGDHELLDNRELADHDKPAEVDSPAEDNKLADDYELAKGHKLSVDHELLDDCELADDHELHVDVERKLADDDKLAEYFIIPSISSCSSSELSSMAPFLELKVLSTNRKFGCQSQSPANRLEYTLAYTSSAKTAYKSAKVACATINGAEADFVVLPIESSTLTSIHTKYDLLSKYGLHIVGEYDLQQQQEEAAPVQDASSYTRFLLLLPSSRSATWT</sequence>
<dbReference type="Gene3D" id="3.40.190.10">
    <property type="entry name" value="Periplasmic binding protein-like II"/>
    <property type="match status" value="1"/>
</dbReference>
<feature type="domain" description="Prephenate dehydratase" evidence="2">
    <location>
        <begin position="143"/>
        <end position="197"/>
    </location>
</feature>
<comment type="caution">
    <text evidence="3">The sequence shown here is derived from an EMBL/GenBank/DDBJ whole genome shotgun (WGS) entry which is preliminary data.</text>
</comment>
<dbReference type="AlphaFoldDB" id="A0A6A3HRH6"/>
<dbReference type="GO" id="GO:0009094">
    <property type="term" value="P:L-phenylalanine biosynthetic process"/>
    <property type="evidence" value="ECO:0007669"/>
    <property type="project" value="InterPro"/>
</dbReference>
<feature type="compositionally biased region" description="Basic and acidic residues" evidence="1">
    <location>
        <begin position="13"/>
        <end position="40"/>
    </location>
</feature>
<dbReference type="Proteomes" id="UP000429607">
    <property type="component" value="Unassembled WGS sequence"/>
</dbReference>
<accession>A0A6A3HRH6</accession>
<reference evidence="3 4" key="1">
    <citation type="submission" date="2018-09" db="EMBL/GenBank/DDBJ databases">
        <title>Genomic investigation of the strawberry pathogen Phytophthora fragariae indicates pathogenicity is determined by transcriptional variation in three key races.</title>
        <authorList>
            <person name="Adams T.M."/>
            <person name="Armitage A.D."/>
            <person name="Sobczyk M.K."/>
            <person name="Bates H.J."/>
            <person name="Dunwell J.M."/>
            <person name="Nellist C.F."/>
            <person name="Harrison R.J."/>
        </authorList>
    </citation>
    <scope>NUCLEOTIDE SEQUENCE [LARGE SCALE GENOMIC DNA]</scope>
    <source>
        <strain evidence="3 4">SCRP249</strain>
    </source>
</reference>
<organism evidence="3 4">
    <name type="scientific">Phytophthora rubi</name>
    <dbReference type="NCBI Taxonomy" id="129364"/>
    <lineage>
        <taxon>Eukaryota</taxon>
        <taxon>Sar</taxon>
        <taxon>Stramenopiles</taxon>
        <taxon>Oomycota</taxon>
        <taxon>Peronosporomycetes</taxon>
        <taxon>Peronosporales</taxon>
        <taxon>Peronosporaceae</taxon>
        <taxon>Phytophthora</taxon>
    </lineage>
</organism>
<evidence type="ECO:0000313" key="3">
    <source>
        <dbReference type="EMBL" id="KAE8970308.1"/>
    </source>
</evidence>
<protein>
    <recommendedName>
        <fullName evidence="2">Prephenate dehydratase domain-containing protein</fullName>
    </recommendedName>
</protein>
<dbReference type="GO" id="GO:0004664">
    <property type="term" value="F:prephenate dehydratase activity"/>
    <property type="evidence" value="ECO:0007669"/>
    <property type="project" value="InterPro"/>
</dbReference>
<evidence type="ECO:0000256" key="1">
    <source>
        <dbReference type="SAM" id="MobiDB-lite"/>
    </source>
</evidence>
<evidence type="ECO:0000313" key="4">
    <source>
        <dbReference type="Proteomes" id="UP000429607"/>
    </source>
</evidence>
<gene>
    <name evidence="3" type="ORF">PR001_g27247</name>
</gene>